<dbReference type="EMBL" id="CP051635">
    <property type="protein sequence ID" value="UTC99881.1"/>
    <property type="molecule type" value="Genomic_DNA"/>
</dbReference>
<proteinExistence type="predicted"/>
<evidence type="ECO:0000313" key="1">
    <source>
        <dbReference type="EMBL" id="UTC99881.1"/>
    </source>
</evidence>
<sequence>MTNPIRWKQRFQNFEKALVVFQDRCTDVGENPHGSKYYETCRMALIQAFEIILELSWKTLKDYLEAQGYTEVQNGKRAIRQAFQDGLIDDGELWLKALDIRNITSHTYDMNMLEDGIDFIIVSFQPALICLKNKLEAELDS</sequence>
<dbReference type="InterPro" id="IPR010235">
    <property type="entry name" value="HepT"/>
</dbReference>
<evidence type="ECO:0000313" key="2">
    <source>
        <dbReference type="Proteomes" id="UP001056981"/>
    </source>
</evidence>
<reference evidence="1" key="1">
    <citation type="submission" date="2020-04" db="EMBL/GenBank/DDBJ databases">
        <title>Comparative genomics of oral phylogroup-2 Treponema strains.</title>
        <authorList>
            <person name="Zeng H."/>
            <person name="Chan Y.K."/>
            <person name="Watt R.M."/>
        </authorList>
    </citation>
    <scope>NUCLEOTIDE SEQUENCE</scope>
    <source>
        <strain evidence="1">OMZ 905</strain>
    </source>
</reference>
<dbReference type="AlphaFoldDB" id="A0A9Q9EWY5"/>
<dbReference type="SUPFAM" id="SSF81593">
    <property type="entry name" value="Nucleotidyltransferase substrate binding subunit/domain"/>
    <property type="match status" value="1"/>
</dbReference>
<dbReference type="Proteomes" id="UP001056981">
    <property type="component" value="Chromosome"/>
</dbReference>
<dbReference type="Pfam" id="PF08780">
    <property type="entry name" value="NTase_sub_bind"/>
    <property type="match status" value="1"/>
</dbReference>
<protein>
    <submittedName>
        <fullName evidence="1">Nucleotidyltransferase</fullName>
    </submittedName>
</protein>
<dbReference type="Gene3D" id="1.20.120.330">
    <property type="entry name" value="Nucleotidyltransferases domain 2"/>
    <property type="match status" value="1"/>
</dbReference>
<name>A0A9Q9EWY5_TREDN</name>
<accession>A0A9Q9EWY5</accession>
<dbReference type="NCBIfam" id="TIGR01987">
    <property type="entry name" value="HI0074"/>
    <property type="match status" value="1"/>
</dbReference>
<gene>
    <name evidence="1" type="ORF">E4N86_03850</name>
</gene>
<organism evidence="1 2">
    <name type="scientific">Treponema denticola</name>
    <dbReference type="NCBI Taxonomy" id="158"/>
    <lineage>
        <taxon>Bacteria</taxon>
        <taxon>Pseudomonadati</taxon>
        <taxon>Spirochaetota</taxon>
        <taxon>Spirochaetia</taxon>
        <taxon>Spirochaetales</taxon>
        <taxon>Treponemataceae</taxon>
        <taxon>Treponema</taxon>
    </lineage>
</organism>
<dbReference type="RefSeq" id="WP_253700561.1">
    <property type="nucleotide sequence ID" value="NZ_CP051522.1"/>
</dbReference>